<dbReference type="AlphaFoldDB" id="A0A669QFY0"/>
<evidence type="ECO:0000313" key="6">
    <source>
        <dbReference type="Ensembl" id="ENSPCLP00000018640.1"/>
    </source>
</evidence>
<evidence type="ECO:0000256" key="2">
    <source>
        <dbReference type="ARBA" id="ARBA00022723"/>
    </source>
</evidence>
<comment type="similarity">
    <text evidence="4">Belongs to the JHDM2 histone demethylase family.</text>
</comment>
<comment type="function">
    <text evidence="4">Histone demethylase that specifically demethylates 'Lys-9' of histone H3, thereby playing a central role in histone code.</text>
</comment>
<dbReference type="GO" id="GO:0003712">
    <property type="term" value="F:transcription coregulator activity"/>
    <property type="evidence" value="ECO:0007669"/>
    <property type="project" value="TreeGrafter"/>
</dbReference>
<evidence type="ECO:0000256" key="1">
    <source>
        <dbReference type="ARBA" id="ARBA00004123"/>
    </source>
</evidence>
<evidence type="ECO:0000259" key="5">
    <source>
        <dbReference type="SMART" id="SM00558"/>
    </source>
</evidence>
<dbReference type="EC" id="1.14.11.65" evidence="4"/>
<comment type="catalytic activity">
    <reaction evidence="4">
        <text>N(6),N(6)-dimethyl-L-lysyl(9)-[histone H3] + 2 2-oxoglutarate + 2 O2 = L-lysyl(9)-[histone H3] + 2 formaldehyde + 2 succinate + 2 CO2</text>
        <dbReference type="Rhea" id="RHEA:60188"/>
        <dbReference type="Rhea" id="RHEA-COMP:15541"/>
        <dbReference type="Rhea" id="RHEA-COMP:15546"/>
        <dbReference type="ChEBI" id="CHEBI:15379"/>
        <dbReference type="ChEBI" id="CHEBI:16526"/>
        <dbReference type="ChEBI" id="CHEBI:16810"/>
        <dbReference type="ChEBI" id="CHEBI:16842"/>
        <dbReference type="ChEBI" id="CHEBI:29969"/>
        <dbReference type="ChEBI" id="CHEBI:30031"/>
        <dbReference type="ChEBI" id="CHEBI:61976"/>
        <dbReference type="EC" id="1.14.11.65"/>
    </reaction>
</comment>
<dbReference type="Proteomes" id="UP000472261">
    <property type="component" value="Unplaced"/>
</dbReference>
<protein>
    <recommendedName>
        <fullName evidence="4">Lysine-specific demethylase</fullName>
        <ecNumber evidence="4">1.14.11.65</ecNumber>
    </recommendedName>
</protein>
<evidence type="ECO:0000313" key="7">
    <source>
        <dbReference type="Proteomes" id="UP000472261"/>
    </source>
</evidence>
<dbReference type="OMA" id="QPRICAS"/>
<dbReference type="Gene3D" id="2.60.120.650">
    <property type="entry name" value="Cupin"/>
    <property type="match status" value="1"/>
</dbReference>
<dbReference type="InterPro" id="IPR045109">
    <property type="entry name" value="LSDs-like"/>
</dbReference>
<dbReference type="GO" id="GO:0031490">
    <property type="term" value="F:chromatin DNA binding"/>
    <property type="evidence" value="ECO:0007669"/>
    <property type="project" value="TreeGrafter"/>
</dbReference>
<dbReference type="SMART" id="SM00558">
    <property type="entry name" value="JmjC"/>
    <property type="match status" value="1"/>
</dbReference>
<comment type="cofactor">
    <cofactor evidence="4">
        <name>Fe(2+)</name>
        <dbReference type="ChEBI" id="CHEBI:29033"/>
    </cofactor>
    <text evidence="4">Binds 1 Fe(2+) ion per subunit.</text>
</comment>
<reference evidence="6" key="2">
    <citation type="submission" date="2025-09" db="UniProtKB">
        <authorList>
            <consortium name="Ensembl"/>
        </authorList>
    </citation>
    <scope>IDENTIFICATION</scope>
</reference>
<evidence type="ECO:0000256" key="3">
    <source>
        <dbReference type="ARBA" id="ARBA00023242"/>
    </source>
</evidence>
<dbReference type="GO" id="GO:0000118">
    <property type="term" value="C:histone deacetylase complex"/>
    <property type="evidence" value="ECO:0007669"/>
    <property type="project" value="UniProtKB-UniRule"/>
</dbReference>
<comment type="subcellular location">
    <subcellularLocation>
        <location evidence="1 4">Nucleus</location>
    </subcellularLocation>
</comment>
<proteinExistence type="inferred from homology"/>
<keyword evidence="7" id="KW-1185">Reference proteome</keyword>
<evidence type="ECO:0000256" key="4">
    <source>
        <dbReference type="RuleBase" id="RU369087"/>
    </source>
</evidence>
<dbReference type="GO" id="GO:0070988">
    <property type="term" value="P:demethylation"/>
    <property type="evidence" value="ECO:0007669"/>
    <property type="project" value="UniProtKB-UniRule"/>
</dbReference>
<keyword evidence="3 4" id="KW-0539">Nucleus</keyword>
<keyword evidence="2 4" id="KW-0479">Metal-binding</keyword>
<organism evidence="6 7">
    <name type="scientific">Phasianus colchicus</name>
    <name type="common">Common pheasant</name>
    <dbReference type="NCBI Taxonomy" id="9054"/>
    <lineage>
        <taxon>Eukaryota</taxon>
        <taxon>Metazoa</taxon>
        <taxon>Chordata</taxon>
        <taxon>Craniata</taxon>
        <taxon>Vertebrata</taxon>
        <taxon>Euteleostomi</taxon>
        <taxon>Archelosauria</taxon>
        <taxon>Archosauria</taxon>
        <taxon>Dinosauria</taxon>
        <taxon>Saurischia</taxon>
        <taxon>Theropoda</taxon>
        <taxon>Coelurosauria</taxon>
        <taxon>Aves</taxon>
        <taxon>Neognathae</taxon>
        <taxon>Galloanserae</taxon>
        <taxon>Galliformes</taxon>
        <taxon>Phasianidae</taxon>
        <taxon>Phasianinae</taxon>
        <taxon>Phasianus</taxon>
    </lineage>
</organism>
<name>A0A669QFY0_PHACC</name>
<dbReference type="GO" id="GO:0140683">
    <property type="term" value="F:histone H3K9me/H3K9me2 demethylase activity"/>
    <property type="evidence" value="ECO:0007669"/>
    <property type="project" value="UniProtKB-EC"/>
</dbReference>
<dbReference type="SUPFAM" id="SSF51197">
    <property type="entry name" value="Clavaminate synthase-like"/>
    <property type="match status" value="1"/>
</dbReference>
<dbReference type="GO" id="GO:0046872">
    <property type="term" value="F:metal ion binding"/>
    <property type="evidence" value="ECO:0007669"/>
    <property type="project" value="UniProtKB-UniRule"/>
</dbReference>
<dbReference type="InterPro" id="IPR003347">
    <property type="entry name" value="JmjC_dom"/>
</dbReference>
<dbReference type="GO" id="GO:0000785">
    <property type="term" value="C:chromatin"/>
    <property type="evidence" value="ECO:0007669"/>
    <property type="project" value="TreeGrafter"/>
</dbReference>
<dbReference type="GO" id="GO:0006357">
    <property type="term" value="P:regulation of transcription by RNA polymerase II"/>
    <property type="evidence" value="ECO:0007669"/>
    <property type="project" value="TreeGrafter"/>
</dbReference>
<sequence>MRVPQRAPTTAKCHPRLSHSATNPSCALPLPEYCAPHGRLNLTSHLHGRQGCRWLQPRICASYGIPPQDDAVGTKTLSVEAVDSISVALHAAPGAPLQRDTEDVAEELTERLRAAGCRPAALWHVFRPEDAACIRDFLHGAAGGAAPQPPAPYLHAELRRRLREERGVSCHALLQCVGDAVLLPAGAPYQVWGVGIKGGGAHGLLLTPRVSLQVDGMVVAAVRQAVAVLRGCK</sequence>
<dbReference type="PANTHER" id="PTHR12549:SF4">
    <property type="entry name" value="LYSINE-SPECIFIC DEMETHYLASE HAIRLESS"/>
    <property type="match status" value="1"/>
</dbReference>
<feature type="domain" description="JmjC" evidence="5">
    <location>
        <begin position="17"/>
        <end position="223"/>
    </location>
</feature>
<accession>A0A669QFY0</accession>
<comment type="domain">
    <text evidence="4">Leu-Xaa-Xaa-Leu-Leu (LXXLL) motifs are known to mediate the association with nuclear receptors.</text>
</comment>
<keyword evidence="4" id="KW-0408">Iron</keyword>
<dbReference type="Ensembl" id="ENSPCLT00000024869.1">
    <property type="protein sequence ID" value="ENSPCLP00000018640.1"/>
    <property type="gene ID" value="ENSPCLG00000015655.1"/>
</dbReference>
<dbReference type="PANTHER" id="PTHR12549">
    <property type="entry name" value="JMJC DOMAIN-CONTAINING HISTONE DEMETHYLATION PROTEIN"/>
    <property type="match status" value="1"/>
</dbReference>
<reference evidence="6" key="1">
    <citation type="submission" date="2025-08" db="UniProtKB">
        <authorList>
            <consortium name="Ensembl"/>
        </authorList>
    </citation>
    <scope>IDENTIFICATION</scope>
</reference>